<evidence type="ECO:0000313" key="5">
    <source>
        <dbReference type="Proteomes" id="UP000255421"/>
    </source>
</evidence>
<dbReference type="RefSeq" id="WP_092531869.1">
    <property type="nucleotide sequence ID" value="NZ_FNKQ01000001.1"/>
</dbReference>
<name>A0A1H0XZF0_9EURY</name>
<evidence type="ECO:0000313" key="3">
    <source>
        <dbReference type="EMBL" id="SDQ08253.1"/>
    </source>
</evidence>
<evidence type="ECO:0000313" key="4">
    <source>
        <dbReference type="Proteomes" id="UP000199289"/>
    </source>
</evidence>
<reference evidence="4" key="1">
    <citation type="submission" date="2016-10" db="EMBL/GenBank/DDBJ databases">
        <authorList>
            <person name="Varghese N."/>
            <person name="Submissions S."/>
        </authorList>
    </citation>
    <scope>NUCLEOTIDE SEQUENCE [LARGE SCALE GENOMIC DNA]</scope>
    <source>
        <strain evidence="4">CGMCC 1.12397</strain>
    </source>
</reference>
<protein>
    <submittedName>
        <fullName evidence="3">Uncharacterized protein</fullName>
    </submittedName>
</protein>
<dbReference type="EMBL" id="QQST01000001">
    <property type="protein sequence ID" value="RDI72190.1"/>
    <property type="molecule type" value="Genomic_DNA"/>
</dbReference>
<dbReference type="Proteomes" id="UP000255421">
    <property type="component" value="Unassembled WGS sequence"/>
</dbReference>
<gene>
    <name evidence="2" type="ORF">DWB78_10965</name>
    <name evidence="3" type="ORF">SAMN05216278_0301</name>
</gene>
<accession>A0A1H0XZF0</accession>
<keyword evidence="1" id="KW-0472">Membrane</keyword>
<sequence length="98" mass="10699">MERQRIVVLAYVVFGLRTTVRGTVQLLADGVSLWPVLTAACGLLLLVALARSVVRGEIDGEFERTAENDVLFWSLVVATGLGVALIVYDLLTYDFVLS</sequence>
<reference evidence="3" key="2">
    <citation type="submission" date="2016-10" db="EMBL/GenBank/DDBJ databases">
        <authorList>
            <person name="de Groot N.N."/>
        </authorList>
    </citation>
    <scope>NUCLEOTIDE SEQUENCE [LARGE SCALE GENOMIC DNA]</scope>
    <source>
        <strain evidence="3">CGMCC 1.12397</strain>
    </source>
</reference>
<keyword evidence="5" id="KW-1185">Reference proteome</keyword>
<dbReference type="EMBL" id="FNKQ01000001">
    <property type="protein sequence ID" value="SDQ08253.1"/>
    <property type="molecule type" value="Genomic_DNA"/>
</dbReference>
<evidence type="ECO:0000313" key="2">
    <source>
        <dbReference type="EMBL" id="RDI72190.1"/>
    </source>
</evidence>
<organism evidence="3 4">
    <name type="scientific">Halopelagius longus</name>
    <dbReference type="NCBI Taxonomy" id="1236180"/>
    <lineage>
        <taxon>Archaea</taxon>
        <taxon>Methanobacteriati</taxon>
        <taxon>Methanobacteriota</taxon>
        <taxon>Stenosarchaea group</taxon>
        <taxon>Halobacteria</taxon>
        <taxon>Halobacteriales</taxon>
        <taxon>Haloferacaceae</taxon>
    </lineage>
</organism>
<evidence type="ECO:0000256" key="1">
    <source>
        <dbReference type="SAM" id="Phobius"/>
    </source>
</evidence>
<feature type="transmembrane region" description="Helical" evidence="1">
    <location>
        <begin position="31"/>
        <end position="50"/>
    </location>
</feature>
<reference evidence="2 5" key="3">
    <citation type="submission" date="2018-07" db="EMBL/GenBank/DDBJ databases">
        <title>Genome sequence of extremly halophilic archaeon Halopelagius longus strain BC12-B1.</title>
        <authorList>
            <person name="Zhang X."/>
        </authorList>
    </citation>
    <scope>NUCLEOTIDE SEQUENCE [LARGE SCALE GENOMIC DNA]</scope>
    <source>
        <strain evidence="2 5">BC12-B1</strain>
    </source>
</reference>
<keyword evidence="1" id="KW-1133">Transmembrane helix</keyword>
<dbReference type="Proteomes" id="UP000199289">
    <property type="component" value="Unassembled WGS sequence"/>
</dbReference>
<proteinExistence type="predicted"/>
<feature type="transmembrane region" description="Helical" evidence="1">
    <location>
        <begin position="70"/>
        <end position="91"/>
    </location>
</feature>
<dbReference type="AlphaFoldDB" id="A0A1H0XZF0"/>
<keyword evidence="1" id="KW-0812">Transmembrane</keyword>
<dbReference type="OrthoDB" id="308403at2157"/>